<dbReference type="Proteomes" id="UP000027981">
    <property type="component" value="Chromosome"/>
</dbReference>
<dbReference type="CDD" id="cd17909">
    <property type="entry name" value="CheC_ClassI"/>
    <property type="match status" value="1"/>
</dbReference>
<dbReference type="SUPFAM" id="SSF103039">
    <property type="entry name" value="CheC-like"/>
    <property type="match status" value="1"/>
</dbReference>
<evidence type="ECO:0000313" key="5">
    <source>
        <dbReference type="Proteomes" id="UP000027981"/>
    </source>
</evidence>
<dbReference type="EMBL" id="CP006019">
    <property type="protein sequence ID" value="AIF69314.1"/>
    <property type="molecule type" value="Genomic_DNA"/>
</dbReference>
<proteinExistence type="predicted"/>
<dbReference type="HOGENOM" id="CLU_087860_2_1_2"/>
<dbReference type="InterPro" id="IPR050992">
    <property type="entry name" value="CheZ_family_phosphatases"/>
</dbReference>
<dbReference type="KEGG" id="ppac:PAP_04515"/>
<protein>
    <recommendedName>
        <fullName evidence="3">CheC-like protein domain-containing protein</fullName>
    </recommendedName>
</protein>
<dbReference type="Gene3D" id="3.40.1550.10">
    <property type="entry name" value="CheC-like"/>
    <property type="match status" value="1"/>
</dbReference>
<sequence>MDESDGVILSEIEKSALLEIFNIGASHASTALSELLGVETSISVPFLKIVPIENAGEFLGDSVKVAVYMRLESGIEGHMFFVATLRDSLRLYSLVLGESYNELDEMGKSTITEIGNILVSTFANAISEFLNITIEQTPPQLAVDFLPAIVDFALIDTATYSENVILLDTDILIEDSIFKSHLLLFPKFESMKVIMKNLMEGL</sequence>
<dbReference type="InterPro" id="IPR028976">
    <property type="entry name" value="CheC-like_sf"/>
</dbReference>
<dbReference type="GO" id="GO:0006935">
    <property type="term" value="P:chemotaxis"/>
    <property type="evidence" value="ECO:0007669"/>
    <property type="project" value="UniProtKB-KW"/>
</dbReference>
<evidence type="ECO:0000313" key="4">
    <source>
        <dbReference type="EMBL" id="AIF69314.1"/>
    </source>
</evidence>
<reference evidence="5" key="1">
    <citation type="submission" date="2013-06" db="EMBL/GenBank/DDBJ databases">
        <title>Complete Genome Sequence of Hyperthermophilic Palaeococcus pacificus DY20341T, Isolated from a Deep-Sea Hydrothermal Sediments.</title>
        <authorList>
            <person name="Zeng X."/>
            <person name="Shao Z."/>
        </authorList>
    </citation>
    <scope>NUCLEOTIDE SEQUENCE [LARGE SCALE GENOMIC DNA]</scope>
    <source>
        <strain evidence="5">DY20341</strain>
    </source>
</reference>
<dbReference type="PANTHER" id="PTHR43693:SF1">
    <property type="entry name" value="PROTEIN PHOSPHATASE CHEZ"/>
    <property type="match status" value="1"/>
</dbReference>
<dbReference type="eggNOG" id="arCOG02381">
    <property type="taxonomic scope" value="Archaea"/>
</dbReference>
<evidence type="ECO:0000256" key="2">
    <source>
        <dbReference type="ARBA" id="ARBA00022801"/>
    </source>
</evidence>
<dbReference type="OrthoDB" id="182374at2157"/>
<gene>
    <name evidence="4" type="ORF">PAP_04515</name>
</gene>
<dbReference type="STRING" id="1343739.PAP_04515"/>
<dbReference type="InterPro" id="IPR007597">
    <property type="entry name" value="CheC"/>
</dbReference>
<evidence type="ECO:0000259" key="3">
    <source>
        <dbReference type="Pfam" id="PF04509"/>
    </source>
</evidence>
<dbReference type="GO" id="GO:0016787">
    <property type="term" value="F:hydrolase activity"/>
    <property type="evidence" value="ECO:0007669"/>
    <property type="project" value="UniProtKB-KW"/>
</dbReference>
<feature type="domain" description="CheC-like protein" evidence="3">
    <location>
        <begin position="106"/>
        <end position="141"/>
    </location>
</feature>
<accession>A0A075LSN0</accession>
<keyword evidence="1" id="KW-0145">Chemotaxis</keyword>
<dbReference type="Pfam" id="PF04509">
    <property type="entry name" value="CheC"/>
    <property type="match status" value="2"/>
</dbReference>
<name>A0A075LSN0_9EURY</name>
<reference evidence="4 5" key="2">
    <citation type="journal article" date="2015" name="Genome Announc.">
        <title>Complete Genome Sequence of Hyperthermophilic Piezophilic Archaeon Palaeococcus pacificus DY20341T, Isolated from Deep-Sea Hydrothermal Sediments.</title>
        <authorList>
            <person name="Zeng X."/>
            <person name="Jebbar M."/>
            <person name="Shao Z."/>
        </authorList>
    </citation>
    <scope>NUCLEOTIDE SEQUENCE [LARGE SCALE GENOMIC DNA]</scope>
    <source>
        <strain evidence="4 5">DY20341</strain>
    </source>
</reference>
<dbReference type="RefSeq" id="WP_048164882.1">
    <property type="nucleotide sequence ID" value="NZ_CP006019.1"/>
</dbReference>
<organism evidence="4 5">
    <name type="scientific">Palaeococcus pacificus DY20341</name>
    <dbReference type="NCBI Taxonomy" id="1343739"/>
    <lineage>
        <taxon>Archaea</taxon>
        <taxon>Methanobacteriati</taxon>
        <taxon>Methanobacteriota</taxon>
        <taxon>Thermococci</taxon>
        <taxon>Thermococcales</taxon>
        <taxon>Thermococcaceae</taxon>
        <taxon>Palaeococcus</taxon>
    </lineage>
</organism>
<dbReference type="PANTHER" id="PTHR43693">
    <property type="entry name" value="PROTEIN PHOSPHATASE CHEZ"/>
    <property type="match status" value="1"/>
</dbReference>
<keyword evidence="5" id="KW-1185">Reference proteome</keyword>
<dbReference type="GeneID" id="24842028"/>
<dbReference type="AlphaFoldDB" id="A0A075LSN0"/>
<evidence type="ECO:0000256" key="1">
    <source>
        <dbReference type="ARBA" id="ARBA00022500"/>
    </source>
</evidence>
<feature type="domain" description="CheC-like protein" evidence="3">
    <location>
        <begin position="12"/>
        <end position="48"/>
    </location>
</feature>
<keyword evidence="2" id="KW-0378">Hydrolase</keyword>